<feature type="region of interest" description="Disordered" evidence="2">
    <location>
        <begin position="123"/>
        <end position="147"/>
    </location>
</feature>
<reference evidence="4" key="1">
    <citation type="submission" date="2021-05" db="EMBL/GenBank/DDBJ databases">
        <title>The genome of the haptophyte Pavlova lutheri (Diacronema luteri, Pavlovales) - a model for lipid biosynthesis in eukaryotic algae.</title>
        <authorList>
            <person name="Hulatt C.J."/>
            <person name="Posewitz M.C."/>
        </authorList>
    </citation>
    <scope>NUCLEOTIDE SEQUENCE</scope>
    <source>
        <strain evidence="4">NIVA-4/92</strain>
    </source>
</reference>
<comment type="caution">
    <text evidence="4">The sequence shown here is derived from an EMBL/GenBank/DDBJ whole genome shotgun (WGS) entry which is preliminary data.</text>
</comment>
<dbReference type="GO" id="GO:0045454">
    <property type="term" value="P:cell redox homeostasis"/>
    <property type="evidence" value="ECO:0007669"/>
    <property type="project" value="TreeGrafter"/>
</dbReference>
<dbReference type="SUPFAM" id="SSF52833">
    <property type="entry name" value="Thioredoxin-like"/>
    <property type="match status" value="1"/>
</dbReference>
<organism evidence="4 5">
    <name type="scientific">Diacronema lutheri</name>
    <name type="common">Unicellular marine alga</name>
    <name type="synonym">Monochrysis lutheri</name>
    <dbReference type="NCBI Taxonomy" id="2081491"/>
    <lineage>
        <taxon>Eukaryota</taxon>
        <taxon>Haptista</taxon>
        <taxon>Haptophyta</taxon>
        <taxon>Pavlovophyceae</taxon>
        <taxon>Pavlovales</taxon>
        <taxon>Pavlovaceae</taxon>
        <taxon>Diacronema</taxon>
    </lineage>
</organism>
<dbReference type="PANTHER" id="PTHR43601:SF32">
    <property type="entry name" value="THIOREDOXIN-LIKE 2-2, CHLOROPLASTIC"/>
    <property type="match status" value="1"/>
</dbReference>
<protein>
    <recommendedName>
        <fullName evidence="3">Thioredoxin domain-containing protein</fullName>
    </recommendedName>
</protein>
<name>A0A8J5X1A3_DIALT</name>
<dbReference type="InterPro" id="IPR036249">
    <property type="entry name" value="Thioredoxin-like_sf"/>
</dbReference>
<dbReference type="OMA" id="LPWIEIF"/>
<dbReference type="Gene3D" id="3.40.30.10">
    <property type="entry name" value="Glutaredoxin"/>
    <property type="match status" value="1"/>
</dbReference>
<comment type="similarity">
    <text evidence="1">Belongs to the thioredoxin family.</text>
</comment>
<dbReference type="Pfam" id="PF00085">
    <property type="entry name" value="Thioredoxin"/>
    <property type="match status" value="1"/>
</dbReference>
<evidence type="ECO:0000313" key="4">
    <source>
        <dbReference type="EMBL" id="KAG8457278.1"/>
    </source>
</evidence>
<dbReference type="AlphaFoldDB" id="A0A8J5X1A3"/>
<evidence type="ECO:0000313" key="5">
    <source>
        <dbReference type="Proteomes" id="UP000751190"/>
    </source>
</evidence>
<dbReference type="InterPro" id="IPR013766">
    <property type="entry name" value="Thioredoxin_domain"/>
</dbReference>
<dbReference type="PANTHER" id="PTHR43601">
    <property type="entry name" value="THIOREDOXIN, MITOCHONDRIAL"/>
    <property type="match status" value="1"/>
</dbReference>
<dbReference type="EMBL" id="JAGTXO010000076">
    <property type="protein sequence ID" value="KAG8457278.1"/>
    <property type="molecule type" value="Genomic_DNA"/>
</dbReference>
<evidence type="ECO:0000259" key="3">
    <source>
        <dbReference type="PROSITE" id="PS51352"/>
    </source>
</evidence>
<dbReference type="Proteomes" id="UP000751190">
    <property type="component" value="Unassembled WGS sequence"/>
</dbReference>
<proteinExistence type="inferred from homology"/>
<accession>A0A8J5X1A3</accession>
<sequence>METEAATVVRLNGADDFNAAFDVGSDEQLVVVKYYASWCRACKALGPKVEKIARNHPNVRFYELEFEANKALCKELGIKVLPWIEIFKGGRSTKLESFSCGPSKAAQINEKVRYYLDGGTAPLASAQPADDRDGDGGAGVQAEPGSG</sequence>
<dbReference type="OrthoDB" id="38304at2759"/>
<evidence type="ECO:0000256" key="1">
    <source>
        <dbReference type="ARBA" id="ARBA00008987"/>
    </source>
</evidence>
<dbReference type="CDD" id="cd02947">
    <property type="entry name" value="TRX_family"/>
    <property type="match status" value="1"/>
</dbReference>
<gene>
    <name evidence="4" type="ORF">KFE25_011952</name>
</gene>
<keyword evidence="5" id="KW-1185">Reference proteome</keyword>
<feature type="domain" description="Thioredoxin" evidence="3">
    <location>
        <begin position="1"/>
        <end position="117"/>
    </location>
</feature>
<evidence type="ECO:0000256" key="2">
    <source>
        <dbReference type="SAM" id="MobiDB-lite"/>
    </source>
</evidence>
<dbReference type="PROSITE" id="PS51352">
    <property type="entry name" value="THIOREDOXIN_2"/>
    <property type="match status" value="1"/>
</dbReference>